<keyword evidence="1" id="KW-0548">Nucleotidyltransferase</keyword>
<gene>
    <name evidence="1" type="primary">dnaX_1</name>
    <name evidence="1" type="ORF">L21SP5_01911</name>
</gene>
<dbReference type="RefSeq" id="WP_057952998.1">
    <property type="nucleotide sequence ID" value="NZ_CP013118.1"/>
</dbReference>
<proteinExistence type="predicted"/>
<dbReference type="GO" id="GO:0006261">
    <property type="term" value="P:DNA-templated DNA replication"/>
    <property type="evidence" value="ECO:0007669"/>
    <property type="project" value="TreeGrafter"/>
</dbReference>
<dbReference type="EC" id="2.7.7.7" evidence="1"/>
<organism evidence="1 2">
    <name type="scientific">Salinivirga cyanobacteriivorans</name>
    <dbReference type="NCBI Taxonomy" id="1307839"/>
    <lineage>
        <taxon>Bacteria</taxon>
        <taxon>Pseudomonadati</taxon>
        <taxon>Bacteroidota</taxon>
        <taxon>Bacteroidia</taxon>
        <taxon>Bacteroidales</taxon>
        <taxon>Salinivirgaceae</taxon>
        <taxon>Salinivirga</taxon>
    </lineage>
</organism>
<reference evidence="1 2" key="1">
    <citation type="submission" date="2015-11" db="EMBL/GenBank/DDBJ databases">
        <title>Description and complete genome sequence of a novel strain predominating in hypersaline microbial mats and representing a new family of the Bacteriodetes phylum.</title>
        <authorList>
            <person name="Spring S."/>
            <person name="Bunk B."/>
            <person name="Sproer C."/>
            <person name="Klenk H.-P."/>
        </authorList>
    </citation>
    <scope>NUCLEOTIDE SEQUENCE [LARGE SCALE GENOMIC DNA]</scope>
    <source>
        <strain evidence="1 2">L21-Spi-D4</strain>
    </source>
</reference>
<name>A0A0S2HZV3_9BACT</name>
<dbReference type="GO" id="GO:0003887">
    <property type="term" value="F:DNA-directed DNA polymerase activity"/>
    <property type="evidence" value="ECO:0007669"/>
    <property type="project" value="UniProtKB-EC"/>
</dbReference>
<dbReference type="KEGG" id="blq:L21SP5_01911"/>
<keyword evidence="1" id="KW-0808">Transferase</keyword>
<dbReference type="PANTHER" id="PTHR11669:SF8">
    <property type="entry name" value="DNA POLYMERASE III SUBUNIT DELTA"/>
    <property type="match status" value="1"/>
</dbReference>
<dbReference type="InterPro" id="IPR027417">
    <property type="entry name" value="P-loop_NTPase"/>
</dbReference>
<protein>
    <submittedName>
        <fullName evidence="1">DNA polymerase III subunit gamma/tau</fullName>
        <ecNumber evidence="1">2.7.7.7</ecNumber>
    </submittedName>
</protein>
<dbReference type="Pfam" id="PF13177">
    <property type="entry name" value="DNA_pol3_delta2"/>
    <property type="match status" value="1"/>
</dbReference>
<evidence type="ECO:0000313" key="1">
    <source>
        <dbReference type="EMBL" id="ALO15550.1"/>
    </source>
</evidence>
<dbReference type="Proteomes" id="UP000064893">
    <property type="component" value="Chromosome"/>
</dbReference>
<keyword evidence="2" id="KW-1185">Reference proteome</keyword>
<dbReference type="OrthoDB" id="9811073at2"/>
<accession>A0A0S2HZV3</accession>
<dbReference type="STRING" id="1307839.L21SP5_01911"/>
<dbReference type="InterPro" id="IPR050238">
    <property type="entry name" value="DNA_Rep/Repair_Clamp_Loader"/>
</dbReference>
<evidence type="ECO:0000313" key="2">
    <source>
        <dbReference type="Proteomes" id="UP000064893"/>
    </source>
</evidence>
<dbReference type="PANTHER" id="PTHR11669">
    <property type="entry name" value="REPLICATION FACTOR C / DNA POLYMERASE III GAMMA-TAU SUBUNIT"/>
    <property type="match status" value="1"/>
</dbReference>
<dbReference type="Gene3D" id="3.40.50.300">
    <property type="entry name" value="P-loop containing nucleotide triphosphate hydrolases"/>
    <property type="match status" value="1"/>
</dbReference>
<dbReference type="SUPFAM" id="SSF52540">
    <property type="entry name" value="P-loop containing nucleoside triphosphate hydrolases"/>
    <property type="match status" value="1"/>
</dbReference>
<dbReference type="AlphaFoldDB" id="A0A0S2HZV3"/>
<sequence>MKFSEVLGQHQVKKQLTGMATSGRISHNLLFTGPKGSGKLPLAMAYAQYLLCENPTETDSCGECSSCKRISNLEHPDLHLVYPVIKKKSTDKPKSDDFIELFRELFKAQPYFSYIDWVVKLNAENKQAGIFVSENEALIHKLSLKSYGGKYKIFIFWMMEKVNMETANKLLKALEEPPENTIFLLISDRTELILPTIISRSQLIRTQILQSDEIAEGLRAQFQMPENEAQKLAVFADGSFNKAISLVANSDELGKNLDRFIEYFRMSYSFNIEKINKIVNDFKTMSRDNIVEFLQYCLFLVRNNMALNMQLEDMVHLTEEERKFSQNFSKMINPNTANLLSREFEEAIFHITRNVNTKIVMFDLAIKIHENLKNGSN</sequence>
<dbReference type="EMBL" id="CP013118">
    <property type="protein sequence ID" value="ALO15550.1"/>
    <property type="molecule type" value="Genomic_DNA"/>
</dbReference>